<dbReference type="EMBL" id="LT629732">
    <property type="protein sequence ID" value="SDT26938.1"/>
    <property type="molecule type" value="Genomic_DNA"/>
</dbReference>
<proteinExistence type="predicted"/>
<dbReference type="AlphaFoldDB" id="A0A1H1YZV0"/>
<name>A0A1H1YZV0_9ACTN</name>
<keyword evidence="3" id="KW-1185">Reference proteome</keyword>
<accession>A0A1H1YZV0</accession>
<evidence type="ECO:0000313" key="3">
    <source>
        <dbReference type="Proteomes" id="UP000198983"/>
    </source>
</evidence>
<dbReference type="RefSeq" id="WP_092656886.1">
    <property type="nucleotide sequence ID" value="NZ_LT629732.1"/>
</dbReference>
<sequence>MKVALGDRIRTTVEIRSGFQVIETGTQGVVFDTHDKPDRSYLIDLGADGDVRYTVLFPGEFEVIAKAQRSGCPVAKGAEAAEAATQAGAAPGAGSETGKATKAPVPAAAARR</sequence>
<feature type="region of interest" description="Disordered" evidence="1">
    <location>
        <begin position="79"/>
        <end position="112"/>
    </location>
</feature>
<organism evidence="2 3">
    <name type="scientific">Actinopolymorpha singaporensis</name>
    <dbReference type="NCBI Taxonomy" id="117157"/>
    <lineage>
        <taxon>Bacteria</taxon>
        <taxon>Bacillati</taxon>
        <taxon>Actinomycetota</taxon>
        <taxon>Actinomycetes</taxon>
        <taxon>Propionibacteriales</taxon>
        <taxon>Actinopolymorphaceae</taxon>
        <taxon>Actinopolymorpha</taxon>
    </lineage>
</organism>
<protein>
    <submittedName>
        <fullName evidence="2">Uncharacterized protein</fullName>
    </submittedName>
</protein>
<reference evidence="2 3" key="1">
    <citation type="submission" date="2016-10" db="EMBL/GenBank/DDBJ databases">
        <authorList>
            <person name="de Groot N.N."/>
        </authorList>
    </citation>
    <scope>NUCLEOTIDE SEQUENCE [LARGE SCALE GENOMIC DNA]</scope>
    <source>
        <strain evidence="2 3">DSM 22024</strain>
    </source>
</reference>
<gene>
    <name evidence="2" type="ORF">SAMN04489717_5800</name>
</gene>
<dbReference type="Proteomes" id="UP000198983">
    <property type="component" value="Chromosome I"/>
</dbReference>
<evidence type="ECO:0000313" key="2">
    <source>
        <dbReference type="EMBL" id="SDT26938.1"/>
    </source>
</evidence>
<dbReference type="OrthoDB" id="9881679at2"/>
<evidence type="ECO:0000256" key="1">
    <source>
        <dbReference type="SAM" id="MobiDB-lite"/>
    </source>
</evidence>